<proteinExistence type="predicted"/>
<dbReference type="SUPFAM" id="SSF48452">
    <property type="entry name" value="TPR-like"/>
    <property type="match status" value="1"/>
</dbReference>
<name>A0ABU0NGE3_STRRH</name>
<dbReference type="InterPro" id="IPR011990">
    <property type="entry name" value="TPR-like_helical_dom_sf"/>
</dbReference>
<keyword evidence="1" id="KW-0802">TPR repeat</keyword>
<feature type="repeat" description="TPR" evidence="1">
    <location>
        <begin position="311"/>
        <end position="344"/>
    </location>
</feature>
<keyword evidence="3" id="KW-1185">Reference proteome</keyword>
<comment type="caution">
    <text evidence="2">The sequence shown here is derived from an EMBL/GenBank/DDBJ whole genome shotgun (WGS) entry which is preliminary data.</text>
</comment>
<dbReference type="EMBL" id="JAUSWV010000001">
    <property type="protein sequence ID" value="MDQ0578181.1"/>
    <property type="molecule type" value="Genomic_DNA"/>
</dbReference>
<dbReference type="Pfam" id="PF13181">
    <property type="entry name" value="TPR_8"/>
    <property type="match status" value="1"/>
</dbReference>
<dbReference type="SMART" id="SM00028">
    <property type="entry name" value="TPR"/>
    <property type="match status" value="2"/>
</dbReference>
<reference evidence="2 3" key="1">
    <citation type="submission" date="2023-07" db="EMBL/GenBank/DDBJ databases">
        <title>Comparative genomics of wheat-associated soil bacteria to identify genetic determinants of phenazine resistance.</title>
        <authorList>
            <person name="Mouncey N."/>
        </authorList>
    </citation>
    <scope>NUCLEOTIDE SEQUENCE [LARGE SCALE GENOMIC DNA]</scope>
    <source>
        <strain evidence="2 3">B2I6</strain>
    </source>
</reference>
<sequence>MRDIGLTLPGFLSRPFFDLGLPCDDSPAYTAPLDVDRRNLTAPTDLPMLWQTMNASFREELIQATGFHEYTLTDPRQLDVGLRTPDWQVLVDSVENFADLDVKQKVKTLRVLNRLGLFKCTIDITSHDRFLEPSDDSSAGVAWLRAYARYRLQNESEDVGYCIDEFEAIAVTAPPGLWKLAAIYQKVVQSVKHEGDVRAAEFWQGIHGVEIEQISSEISRQDYLMARSRFHRVHAFIPQMKQDSAGTQAEMELARKYAEDAFYGDSVQLAYAREIAWPVRESLIKESLWNGDLDLALERAVNHRNADPFDARVWVNCGEVHLERGEAENALEAYREAARLAPPGGALINFMVGHCHEITGNSDLALDSYLASLRIDPLAISSAKGALRVADALGSRMRHWAQMQVEKLEEIGSASVPQPEPAYRKLPPAAG</sequence>
<evidence type="ECO:0000256" key="1">
    <source>
        <dbReference type="PROSITE-ProRule" id="PRU00339"/>
    </source>
</evidence>
<accession>A0ABU0NGE3</accession>
<organism evidence="2 3">
    <name type="scientific">Streptomyces rishiriensis</name>
    <dbReference type="NCBI Taxonomy" id="68264"/>
    <lineage>
        <taxon>Bacteria</taxon>
        <taxon>Bacillati</taxon>
        <taxon>Actinomycetota</taxon>
        <taxon>Actinomycetes</taxon>
        <taxon>Kitasatosporales</taxon>
        <taxon>Streptomycetaceae</taxon>
        <taxon>Streptomyces</taxon>
    </lineage>
</organism>
<dbReference type="RefSeq" id="WP_307160828.1">
    <property type="nucleotide sequence ID" value="NZ_JAUSWV010000001.1"/>
</dbReference>
<dbReference type="PROSITE" id="PS50005">
    <property type="entry name" value="TPR"/>
    <property type="match status" value="1"/>
</dbReference>
<gene>
    <name evidence="2" type="ORF">QF030_000359</name>
</gene>
<evidence type="ECO:0000313" key="3">
    <source>
        <dbReference type="Proteomes" id="UP001230654"/>
    </source>
</evidence>
<dbReference type="Gene3D" id="1.25.40.10">
    <property type="entry name" value="Tetratricopeptide repeat domain"/>
    <property type="match status" value="1"/>
</dbReference>
<evidence type="ECO:0000313" key="2">
    <source>
        <dbReference type="EMBL" id="MDQ0578181.1"/>
    </source>
</evidence>
<protein>
    <submittedName>
        <fullName evidence="2">Tetratricopeptide (TPR) repeat protein</fullName>
    </submittedName>
</protein>
<dbReference type="InterPro" id="IPR019734">
    <property type="entry name" value="TPR_rpt"/>
</dbReference>
<dbReference type="Proteomes" id="UP001230654">
    <property type="component" value="Unassembled WGS sequence"/>
</dbReference>